<dbReference type="InterPro" id="IPR054296">
    <property type="entry name" value="DUF7032"/>
</dbReference>
<evidence type="ECO:0008006" key="7">
    <source>
        <dbReference type="Google" id="ProtNLM"/>
    </source>
</evidence>
<dbReference type="InterPro" id="IPR011989">
    <property type="entry name" value="ARM-like"/>
</dbReference>
<protein>
    <recommendedName>
        <fullName evidence="7">ARM repeat superfamily protein</fullName>
    </recommendedName>
</protein>
<feature type="domain" description="DUF7032" evidence="3">
    <location>
        <begin position="32"/>
        <end position="145"/>
    </location>
</feature>
<evidence type="ECO:0000259" key="3">
    <source>
        <dbReference type="Pfam" id="PF23005"/>
    </source>
</evidence>
<dbReference type="Gene3D" id="1.25.10.10">
    <property type="entry name" value="Leucine-rich Repeat Variant"/>
    <property type="match status" value="3"/>
</dbReference>
<feature type="repeat" description="ARM" evidence="1">
    <location>
        <begin position="296"/>
        <end position="340"/>
    </location>
</feature>
<reference evidence="5" key="1">
    <citation type="submission" date="2017-07" db="EMBL/GenBank/DDBJ databases">
        <title>Taro Niue Genome Assembly and Annotation.</title>
        <authorList>
            <person name="Atibalentja N."/>
            <person name="Keating K."/>
            <person name="Fields C.J."/>
        </authorList>
    </citation>
    <scope>NUCLEOTIDE SEQUENCE</scope>
    <source>
        <strain evidence="5">Niue_2</strain>
        <tissue evidence="5">Leaf</tissue>
    </source>
</reference>
<dbReference type="InterPro" id="IPR058678">
    <property type="entry name" value="ARM_PUB"/>
</dbReference>
<feature type="compositionally biased region" description="Low complexity" evidence="2">
    <location>
        <begin position="14"/>
        <end position="24"/>
    </location>
</feature>
<feature type="repeat" description="ARM" evidence="1">
    <location>
        <begin position="254"/>
        <end position="297"/>
    </location>
</feature>
<dbReference type="SUPFAM" id="SSF48371">
    <property type="entry name" value="ARM repeat"/>
    <property type="match status" value="1"/>
</dbReference>
<feature type="domain" description="U-box" evidence="4">
    <location>
        <begin position="259"/>
        <end position="466"/>
    </location>
</feature>
<dbReference type="PANTHER" id="PTHR46043:SF5">
    <property type="entry name" value="ARM REPEAT SUPERFAMILY PROTEIN"/>
    <property type="match status" value="1"/>
</dbReference>
<name>A0A843V704_COLES</name>
<keyword evidence="6" id="KW-1185">Reference proteome</keyword>
<evidence type="ECO:0000259" key="4">
    <source>
        <dbReference type="Pfam" id="PF25598"/>
    </source>
</evidence>
<dbReference type="AlphaFoldDB" id="A0A843V704"/>
<dbReference type="InterPro" id="IPR016024">
    <property type="entry name" value="ARM-type_fold"/>
</dbReference>
<dbReference type="Pfam" id="PF23005">
    <property type="entry name" value="DUF7032"/>
    <property type="match status" value="1"/>
</dbReference>
<proteinExistence type="predicted"/>
<evidence type="ECO:0000256" key="1">
    <source>
        <dbReference type="PROSITE-ProRule" id="PRU00259"/>
    </source>
</evidence>
<evidence type="ECO:0000313" key="5">
    <source>
        <dbReference type="EMBL" id="MQL89404.1"/>
    </source>
</evidence>
<dbReference type="OrthoDB" id="7537227at2759"/>
<dbReference type="Pfam" id="PF25598">
    <property type="entry name" value="ARM_PUB"/>
    <property type="match status" value="1"/>
</dbReference>
<accession>A0A843V704</accession>
<evidence type="ECO:0000256" key="2">
    <source>
        <dbReference type="SAM" id="MobiDB-lite"/>
    </source>
</evidence>
<dbReference type="EMBL" id="NMUH01001146">
    <property type="protein sequence ID" value="MQL89404.1"/>
    <property type="molecule type" value="Genomic_DNA"/>
</dbReference>
<evidence type="ECO:0000313" key="6">
    <source>
        <dbReference type="Proteomes" id="UP000652761"/>
    </source>
</evidence>
<gene>
    <name evidence="5" type="ORF">Taro_021976</name>
</gene>
<comment type="caution">
    <text evidence="5">The sequence shown here is derived from an EMBL/GenBank/DDBJ whole genome shotgun (WGS) entry which is preliminary data.</text>
</comment>
<dbReference type="Proteomes" id="UP000652761">
    <property type="component" value="Unassembled WGS sequence"/>
</dbReference>
<sequence length="592" mass="62617">MVGGGGAEEEEEATAAGPPAPAGALQEAELRRVAAHVDSLVSYSYSIKPFPGKWQSLRNRLAKLSSSLAAAAAGVGFPSSDGNSTVSALLQAITSTADEAFGLARSCAEESYGGGKLLMRSNLDLVASKLDLHARTLDEAYASGVLAHARAIVLSKPGAGASREDMRAYVRDLFSRVKVGGDSEMASRALVALNEVLREDDKYARIAAVETPEAAGLLVGLLESSDWTAQEEAAAAVSAIAAHESYRPPLVHAGAVAALVRVLEETGTAPGKERAARALQSLTENSDNSWSVSAHGGVTVLLKICGDRINGGELISYACGVLRNIAGVGEIRRFMVEQGAVPVFVRLAGSKEEASAIQAIVLLQAIAGDDADMKAMIARSGGTESLVRMLDPNSSFSSKAREIAFRAIEALCFSPATSIIALLGAGFLSRVVFFLRHGETSVQESALKAASRLSASSTEARRAMGDAGLMPELVRLVGEARSPEVRDLAAEALARMVSVHRNQRRFVQDEHGVGRILQLLDPDEEKKVNRKLLLCALMAISDSNSGRRRIQASGYVKNLQKLAERDVAEAKKITKKLSSNRFLSILTGLWSS</sequence>
<dbReference type="PROSITE" id="PS50176">
    <property type="entry name" value="ARM_REPEAT"/>
    <property type="match status" value="2"/>
</dbReference>
<feature type="region of interest" description="Disordered" evidence="2">
    <location>
        <begin position="1"/>
        <end position="24"/>
    </location>
</feature>
<organism evidence="5 6">
    <name type="scientific">Colocasia esculenta</name>
    <name type="common">Wild taro</name>
    <name type="synonym">Arum esculentum</name>
    <dbReference type="NCBI Taxonomy" id="4460"/>
    <lineage>
        <taxon>Eukaryota</taxon>
        <taxon>Viridiplantae</taxon>
        <taxon>Streptophyta</taxon>
        <taxon>Embryophyta</taxon>
        <taxon>Tracheophyta</taxon>
        <taxon>Spermatophyta</taxon>
        <taxon>Magnoliopsida</taxon>
        <taxon>Liliopsida</taxon>
        <taxon>Araceae</taxon>
        <taxon>Aroideae</taxon>
        <taxon>Colocasieae</taxon>
        <taxon>Colocasia</taxon>
    </lineage>
</organism>
<dbReference type="PANTHER" id="PTHR46043">
    <property type="entry name" value="ARM REPEAT SUPERFAMILY PROTEIN"/>
    <property type="match status" value="1"/>
</dbReference>
<dbReference type="InterPro" id="IPR000225">
    <property type="entry name" value="Armadillo"/>
</dbReference>
<dbReference type="SMART" id="SM00185">
    <property type="entry name" value="ARM"/>
    <property type="match status" value="7"/>
</dbReference>